<evidence type="ECO:0000256" key="5">
    <source>
        <dbReference type="ARBA" id="ARBA00022833"/>
    </source>
</evidence>
<keyword evidence="2" id="KW-0479">Metal-binding</keyword>
<keyword evidence="11" id="KW-1185">Reference proteome</keyword>
<evidence type="ECO:0000313" key="11">
    <source>
        <dbReference type="Proteomes" id="UP000799424"/>
    </source>
</evidence>
<evidence type="ECO:0000256" key="6">
    <source>
        <dbReference type="ARBA" id="ARBA00023242"/>
    </source>
</evidence>
<feature type="region of interest" description="Disordered" evidence="8">
    <location>
        <begin position="1"/>
        <end position="92"/>
    </location>
</feature>
<evidence type="ECO:0000259" key="9">
    <source>
        <dbReference type="PROSITE" id="PS50157"/>
    </source>
</evidence>
<dbReference type="AlphaFoldDB" id="A0A6A7AI95"/>
<accession>A0A6A7AI95</accession>
<evidence type="ECO:0000256" key="1">
    <source>
        <dbReference type="ARBA" id="ARBA00004123"/>
    </source>
</evidence>
<dbReference type="SUPFAM" id="SSF57667">
    <property type="entry name" value="beta-beta-alpha zinc fingers"/>
    <property type="match status" value="1"/>
</dbReference>
<dbReference type="FunFam" id="3.30.160.60:FF:000031">
    <property type="entry name" value="GLI family zinc finger 3"/>
    <property type="match status" value="1"/>
</dbReference>
<feature type="compositionally biased region" description="Pro residues" evidence="8">
    <location>
        <begin position="50"/>
        <end position="62"/>
    </location>
</feature>
<keyword evidence="5" id="KW-0862">Zinc</keyword>
<keyword evidence="3" id="KW-0677">Repeat</keyword>
<dbReference type="PANTHER" id="PTHR45718:SF4">
    <property type="entry name" value="TRANSCRIPTIONAL ACTIVATOR CUBITUS INTERRUPTUS"/>
    <property type="match status" value="1"/>
</dbReference>
<evidence type="ECO:0000256" key="8">
    <source>
        <dbReference type="SAM" id="MobiDB-lite"/>
    </source>
</evidence>
<dbReference type="InterPro" id="IPR013087">
    <property type="entry name" value="Znf_C2H2_type"/>
</dbReference>
<feature type="region of interest" description="Disordered" evidence="8">
    <location>
        <begin position="189"/>
        <end position="252"/>
    </location>
</feature>
<dbReference type="InterPro" id="IPR056436">
    <property type="entry name" value="Znf-C2H2_ZIC1-5/GLI1-3-like"/>
</dbReference>
<sequence>MESPASDLSDYESDDFPDNVKGRPRSMEDTPDHDLQRPTKRLRLNHRAPSSPPPHNVVPPPEEAYLSEDTDGSVPASPTHHPGMSQEFDDSGQDQVTVCKWEGCEAGDLDNMDMLVNHLHEDHIGTRQKKYSCEWSDCTRKGIPHASGYALRAHMRSHTREKPFYCTLPECDRSFTRSDALAKHMRTVHETEALRPSDPVPKHHSSNPSNNKQRIRLILNADGKKPEKGSTPASPSSHSHPPNSAPIPPASDADYAHNNVIYLQDLANPNAPTMVQFPPDIDFTDRELSLPAPALFELLRRQLKWAQQDSDDLRTQADVLEKQRKEEWEAKELLVENLMEAEVSTERRKRAERGEREDAILNAVEYDIEPSRRLPIKPKNGKLPWWREDYEQLDVRQSAETSHQEARPPPLDIRRDDAAQQQQRGIQA</sequence>
<dbReference type="SMART" id="SM00355">
    <property type="entry name" value="ZnF_C2H2"/>
    <property type="match status" value="3"/>
</dbReference>
<dbReference type="OrthoDB" id="3214149at2759"/>
<dbReference type="PANTHER" id="PTHR45718">
    <property type="entry name" value="TRANSCRIPTIONAL ACTIVATOR CUBITUS INTERRUPTUS"/>
    <property type="match status" value="1"/>
</dbReference>
<name>A0A6A7AI95_9PLEO</name>
<reference evidence="10" key="1">
    <citation type="journal article" date="2020" name="Stud. Mycol.">
        <title>101 Dothideomycetes genomes: a test case for predicting lifestyles and emergence of pathogens.</title>
        <authorList>
            <person name="Haridas S."/>
            <person name="Albert R."/>
            <person name="Binder M."/>
            <person name="Bloem J."/>
            <person name="Labutti K."/>
            <person name="Salamov A."/>
            <person name="Andreopoulos B."/>
            <person name="Baker S."/>
            <person name="Barry K."/>
            <person name="Bills G."/>
            <person name="Bluhm B."/>
            <person name="Cannon C."/>
            <person name="Castanera R."/>
            <person name="Culley D."/>
            <person name="Daum C."/>
            <person name="Ezra D."/>
            <person name="Gonzalez J."/>
            <person name="Henrissat B."/>
            <person name="Kuo A."/>
            <person name="Liang C."/>
            <person name="Lipzen A."/>
            <person name="Lutzoni F."/>
            <person name="Magnuson J."/>
            <person name="Mondo S."/>
            <person name="Nolan M."/>
            <person name="Ohm R."/>
            <person name="Pangilinan J."/>
            <person name="Park H.-J."/>
            <person name="Ramirez L."/>
            <person name="Alfaro M."/>
            <person name="Sun H."/>
            <person name="Tritt A."/>
            <person name="Yoshinaga Y."/>
            <person name="Zwiers L.-H."/>
            <person name="Turgeon B."/>
            <person name="Goodwin S."/>
            <person name="Spatafora J."/>
            <person name="Crous P."/>
            <person name="Grigoriev I."/>
        </authorList>
    </citation>
    <scope>NUCLEOTIDE SEQUENCE</scope>
    <source>
        <strain evidence="10">CBS 113818</strain>
    </source>
</reference>
<dbReference type="Gene3D" id="3.30.160.60">
    <property type="entry name" value="Classic Zinc Finger"/>
    <property type="match status" value="3"/>
</dbReference>
<dbReference type="Proteomes" id="UP000799424">
    <property type="component" value="Unassembled WGS sequence"/>
</dbReference>
<keyword evidence="4 7" id="KW-0863">Zinc-finger</keyword>
<gene>
    <name evidence="10" type="ORF">CC86DRAFT_337751</name>
</gene>
<dbReference type="InterPro" id="IPR043359">
    <property type="entry name" value="GLI-like"/>
</dbReference>
<evidence type="ECO:0000256" key="3">
    <source>
        <dbReference type="ARBA" id="ARBA00022737"/>
    </source>
</evidence>
<organism evidence="10 11">
    <name type="scientific">Ophiobolus disseminans</name>
    <dbReference type="NCBI Taxonomy" id="1469910"/>
    <lineage>
        <taxon>Eukaryota</taxon>
        <taxon>Fungi</taxon>
        <taxon>Dikarya</taxon>
        <taxon>Ascomycota</taxon>
        <taxon>Pezizomycotina</taxon>
        <taxon>Dothideomycetes</taxon>
        <taxon>Pleosporomycetidae</taxon>
        <taxon>Pleosporales</taxon>
        <taxon>Pleosporineae</taxon>
        <taxon>Phaeosphaeriaceae</taxon>
        <taxon>Ophiobolus</taxon>
    </lineage>
</organism>
<dbReference type="EMBL" id="MU006216">
    <property type="protein sequence ID" value="KAF2832823.1"/>
    <property type="molecule type" value="Genomic_DNA"/>
</dbReference>
<dbReference type="Pfam" id="PF23561">
    <property type="entry name" value="zf-C2H2_15"/>
    <property type="match status" value="1"/>
</dbReference>
<dbReference type="PROSITE" id="PS00028">
    <property type="entry name" value="ZINC_FINGER_C2H2_1"/>
    <property type="match status" value="1"/>
</dbReference>
<dbReference type="GO" id="GO:0005634">
    <property type="term" value="C:nucleus"/>
    <property type="evidence" value="ECO:0007669"/>
    <property type="project" value="UniProtKB-SubCell"/>
</dbReference>
<feature type="compositionally biased region" description="Low complexity" evidence="8">
    <location>
        <begin position="230"/>
        <end position="242"/>
    </location>
</feature>
<feature type="compositionally biased region" description="Low complexity" evidence="8">
    <location>
        <begin position="419"/>
        <end position="428"/>
    </location>
</feature>
<protein>
    <recommendedName>
        <fullName evidence="9">C2H2-type domain-containing protein</fullName>
    </recommendedName>
</protein>
<feature type="domain" description="C2H2-type" evidence="9">
    <location>
        <begin position="164"/>
        <end position="194"/>
    </location>
</feature>
<evidence type="ECO:0000313" key="10">
    <source>
        <dbReference type="EMBL" id="KAF2832823.1"/>
    </source>
</evidence>
<dbReference type="GO" id="GO:0000981">
    <property type="term" value="F:DNA-binding transcription factor activity, RNA polymerase II-specific"/>
    <property type="evidence" value="ECO:0007669"/>
    <property type="project" value="TreeGrafter"/>
</dbReference>
<dbReference type="InterPro" id="IPR036236">
    <property type="entry name" value="Znf_C2H2_sf"/>
</dbReference>
<feature type="compositionally biased region" description="Basic and acidic residues" evidence="8">
    <location>
        <begin position="18"/>
        <end position="37"/>
    </location>
</feature>
<feature type="region of interest" description="Disordered" evidence="8">
    <location>
        <begin position="396"/>
        <end position="428"/>
    </location>
</feature>
<dbReference type="GO" id="GO:0000978">
    <property type="term" value="F:RNA polymerase II cis-regulatory region sequence-specific DNA binding"/>
    <property type="evidence" value="ECO:0007669"/>
    <property type="project" value="TreeGrafter"/>
</dbReference>
<dbReference type="FunFam" id="3.30.160.60:FF:000201">
    <property type="entry name" value="C2H2 finger domain protein (Gli3)"/>
    <property type="match status" value="1"/>
</dbReference>
<evidence type="ECO:0000256" key="2">
    <source>
        <dbReference type="ARBA" id="ARBA00022723"/>
    </source>
</evidence>
<dbReference type="GO" id="GO:0008270">
    <property type="term" value="F:zinc ion binding"/>
    <property type="evidence" value="ECO:0007669"/>
    <property type="project" value="UniProtKB-KW"/>
</dbReference>
<keyword evidence="6" id="KW-0539">Nucleus</keyword>
<feature type="compositionally biased region" description="Basic and acidic residues" evidence="8">
    <location>
        <begin position="402"/>
        <end position="418"/>
    </location>
</feature>
<evidence type="ECO:0000256" key="4">
    <source>
        <dbReference type="ARBA" id="ARBA00022771"/>
    </source>
</evidence>
<proteinExistence type="predicted"/>
<evidence type="ECO:0000256" key="7">
    <source>
        <dbReference type="PROSITE-ProRule" id="PRU00042"/>
    </source>
</evidence>
<dbReference type="Pfam" id="PF00096">
    <property type="entry name" value="zf-C2H2"/>
    <property type="match status" value="1"/>
</dbReference>
<comment type="subcellular location">
    <subcellularLocation>
        <location evidence="1">Nucleus</location>
    </subcellularLocation>
</comment>
<dbReference type="PROSITE" id="PS50157">
    <property type="entry name" value="ZINC_FINGER_C2H2_2"/>
    <property type="match status" value="1"/>
</dbReference>